<dbReference type="EMBL" id="UINC01020312">
    <property type="protein sequence ID" value="SVA85413.1"/>
    <property type="molecule type" value="Genomic_DNA"/>
</dbReference>
<dbReference type="AlphaFoldDB" id="A0A381Z9J0"/>
<proteinExistence type="predicted"/>
<gene>
    <name evidence="1" type="ORF">METZ01_LOCUS138267</name>
</gene>
<evidence type="ECO:0000313" key="1">
    <source>
        <dbReference type="EMBL" id="SVA85413.1"/>
    </source>
</evidence>
<name>A0A381Z9J0_9ZZZZ</name>
<sequence>MSTKTENGKIRNKLKFEEIGSDFFIKRRK</sequence>
<protein>
    <submittedName>
        <fullName evidence="1">Uncharacterized protein</fullName>
    </submittedName>
</protein>
<organism evidence="1">
    <name type="scientific">marine metagenome</name>
    <dbReference type="NCBI Taxonomy" id="408172"/>
    <lineage>
        <taxon>unclassified sequences</taxon>
        <taxon>metagenomes</taxon>
        <taxon>ecological metagenomes</taxon>
    </lineage>
</organism>
<accession>A0A381Z9J0</accession>
<reference evidence="1" key="1">
    <citation type="submission" date="2018-05" db="EMBL/GenBank/DDBJ databases">
        <authorList>
            <person name="Lanie J.A."/>
            <person name="Ng W.-L."/>
            <person name="Kazmierczak K.M."/>
            <person name="Andrzejewski T.M."/>
            <person name="Davidsen T.M."/>
            <person name="Wayne K.J."/>
            <person name="Tettelin H."/>
            <person name="Glass J.I."/>
            <person name="Rusch D."/>
            <person name="Podicherti R."/>
            <person name="Tsui H.-C.T."/>
            <person name="Winkler M.E."/>
        </authorList>
    </citation>
    <scope>NUCLEOTIDE SEQUENCE</scope>
</reference>